<proteinExistence type="predicted"/>
<feature type="transmembrane region" description="Helical" evidence="7">
    <location>
        <begin position="105"/>
        <end position="126"/>
    </location>
</feature>
<dbReference type="GO" id="GO:0022857">
    <property type="term" value="F:transmembrane transporter activity"/>
    <property type="evidence" value="ECO:0007669"/>
    <property type="project" value="InterPro"/>
</dbReference>
<dbReference type="OrthoDB" id="288590at2759"/>
<feature type="compositionally biased region" description="Basic and acidic residues" evidence="6">
    <location>
        <begin position="1"/>
        <end position="17"/>
    </location>
</feature>
<reference evidence="10" key="1">
    <citation type="journal article" date="2013" name="Genome Announc.">
        <title>Draft genome sequence of the ascomycete Phaeoacremonium aleophilum strain UCR-PA7, a causal agent of the esca disease complex in grapevines.</title>
        <authorList>
            <person name="Blanco-Ulate B."/>
            <person name="Rolshausen P."/>
            <person name="Cantu D."/>
        </authorList>
    </citation>
    <scope>NUCLEOTIDE SEQUENCE [LARGE SCALE GENOMIC DNA]</scope>
    <source>
        <strain evidence="10">UCR-PA7</strain>
    </source>
</reference>
<keyword evidence="5 7" id="KW-0472">Membrane</keyword>
<evidence type="ECO:0000256" key="5">
    <source>
        <dbReference type="ARBA" id="ARBA00023136"/>
    </source>
</evidence>
<feature type="region of interest" description="Disordered" evidence="6">
    <location>
        <begin position="1"/>
        <end position="23"/>
    </location>
</feature>
<dbReference type="GeneID" id="19322297"/>
<dbReference type="KEGG" id="tmn:UCRPA7_2083"/>
<evidence type="ECO:0000256" key="6">
    <source>
        <dbReference type="SAM" id="MobiDB-lite"/>
    </source>
</evidence>
<dbReference type="eggNOG" id="KOG0253">
    <property type="taxonomic scope" value="Eukaryota"/>
</dbReference>
<dbReference type="SUPFAM" id="SSF103473">
    <property type="entry name" value="MFS general substrate transporter"/>
    <property type="match status" value="1"/>
</dbReference>
<dbReference type="AlphaFoldDB" id="R8BSX8"/>
<feature type="transmembrane region" description="Helical" evidence="7">
    <location>
        <begin position="68"/>
        <end position="85"/>
    </location>
</feature>
<dbReference type="Proteomes" id="UP000014074">
    <property type="component" value="Unassembled WGS sequence"/>
</dbReference>
<dbReference type="HOGENOM" id="CLU_001265_52_2_1"/>
<name>R8BSX8_PHAM7</name>
<dbReference type="Gene3D" id="1.20.1250.20">
    <property type="entry name" value="MFS general substrate transporter like domains"/>
    <property type="match status" value="1"/>
</dbReference>
<keyword evidence="4 7" id="KW-1133">Transmembrane helix</keyword>
<evidence type="ECO:0000313" key="9">
    <source>
        <dbReference type="EMBL" id="EOO02404.1"/>
    </source>
</evidence>
<protein>
    <submittedName>
        <fullName evidence="9">Putative hexose transporter protein</fullName>
    </submittedName>
</protein>
<feature type="transmembrane region" description="Helical" evidence="7">
    <location>
        <begin position="191"/>
        <end position="215"/>
    </location>
</feature>
<dbReference type="RefSeq" id="XP_007912843.1">
    <property type="nucleotide sequence ID" value="XM_007914652.1"/>
</dbReference>
<feature type="transmembrane region" description="Helical" evidence="7">
    <location>
        <begin position="397"/>
        <end position="414"/>
    </location>
</feature>
<keyword evidence="2" id="KW-0813">Transport</keyword>
<feature type="transmembrane region" description="Helical" evidence="7">
    <location>
        <begin position="138"/>
        <end position="171"/>
    </location>
</feature>
<sequence>MAADKKAVEEIGHDPARDNQSLGAGASEKYEDAINREFYGSSISDSYRLKSELIGQCMEEIGMGSFQWVLFVVTGFGGMIDNFWSQGIGTIQPLVRLEFADVTRVTFSSIAYNAGLIFGASFWGISADYIGRKPAFNATILIGGIFALAMGGINNFIGFCVLWSFIGTAAGGNVPVDNMLFLEFVPGSSQYLLTALSTWWIVGQLVVSLIGWVFIANFGCPSNATPETCHKEDNMGWMPESPRYLISRHRDADAVQAVNYVARYNGKPEPLTLEMLQQIDRDLGIIVNPEEAAQHKPSWVQVARESFADFQSSNFKTLFATRKLAQHTSVLWLIWLMIGIAYPLYFNFLPTYLAQKFTDNSYTSLSLTYRNYCIQSAVGCVGPMLAALLIQTRLGRRYIMAIAAVATGIFLMAYTTARSSASSLAFSCVLGFVGNLGKQSSLDITISIIIGR</sequence>
<feature type="transmembrane region" description="Helical" evidence="7">
    <location>
        <begin position="330"/>
        <end position="349"/>
    </location>
</feature>
<evidence type="ECO:0000256" key="3">
    <source>
        <dbReference type="ARBA" id="ARBA00022692"/>
    </source>
</evidence>
<gene>
    <name evidence="9" type="ORF">UCRPA7_2083</name>
</gene>
<feature type="domain" description="Major facilitator superfamily (MFS) profile" evidence="8">
    <location>
        <begin position="70"/>
        <end position="452"/>
    </location>
</feature>
<evidence type="ECO:0000259" key="8">
    <source>
        <dbReference type="PROSITE" id="PS50850"/>
    </source>
</evidence>
<dbReference type="InterPro" id="IPR020846">
    <property type="entry name" value="MFS_dom"/>
</dbReference>
<dbReference type="GO" id="GO:0016020">
    <property type="term" value="C:membrane"/>
    <property type="evidence" value="ECO:0007669"/>
    <property type="project" value="UniProtKB-SubCell"/>
</dbReference>
<keyword evidence="10" id="KW-1185">Reference proteome</keyword>
<evidence type="ECO:0000256" key="1">
    <source>
        <dbReference type="ARBA" id="ARBA00004141"/>
    </source>
</evidence>
<dbReference type="InterPro" id="IPR036259">
    <property type="entry name" value="MFS_trans_sf"/>
</dbReference>
<evidence type="ECO:0000313" key="10">
    <source>
        <dbReference type="Proteomes" id="UP000014074"/>
    </source>
</evidence>
<evidence type="ECO:0000256" key="7">
    <source>
        <dbReference type="SAM" id="Phobius"/>
    </source>
</evidence>
<keyword evidence="3 7" id="KW-0812">Transmembrane</keyword>
<organism evidence="9 10">
    <name type="scientific">Phaeoacremonium minimum (strain UCR-PA7)</name>
    <name type="common">Esca disease fungus</name>
    <name type="synonym">Togninia minima</name>
    <dbReference type="NCBI Taxonomy" id="1286976"/>
    <lineage>
        <taxon>Eukaryota</taxon>
        <taxon>Fungi</taxon>
        <taxon>Dikarya</taxon>
        <taxon>Ascomycota</taxon>
        <taxon>Pezizomycotina</taxon>
        <taxon>Sordariomycetes</taxon>
        <taxon>Sordariomycetidae</taxon>
        <taxon>Togniniales</taxon>
        <taxon>Togniniaceae</taxon>
        <taxon>Phaeoacremonium</taxon>
    </lineage>
</organism>
<dbReference type="EMBL" id="KB932920">
    <property type="protein sequence ID" value="EOO02404.1"/>
    <property type="molecule type" value="Genomic_DNA"/>
</dbReference>
<accession>R8BSX8</accession>
<dbReference type="Pfam" id="PF00083">
    <property type="entry name" value="Sugar_tr"/>
    <property type="match status" value="1"/>
</dbReference>
<dbReference type="PROSITE" id="PS50850">
    <property type="entry name" value="MFS"/>
    <property type="match status" value="1"/>
</dbReference>
<evidence type="ECO:0000256" key="4">
    <source>
        <dbReference type="ARBA" id="ARBA00022989"/>
    </source>
</evidence>
<dbReference type="InterPro" id="IPR005828">
    <property type="entry name" value="MFS_sugar_transport-like"/>
</dbReference>
<dbReference type="PANTHER" id="PTHR23511">
    <property type="entry name" value="SYNAPTIC VESICLE GLYCOPROTEIN 2"/>
    <property type="match status" value="1"/>
</dbReference>
<feature type="transmembrane region" description="Helical" evidence="7">
    <location>
        <begin position="369"/>
        <end position="390"/>
    </location>
</feature>
<evidence type="ECO:0000256" key="2">
    <source>
        <dbReference type="ARBA" id="ARBA00022448"/>
    </source>
</evidence>
<dbReference type="PANTHER" id="PTHR23511:SF5">
    <property type="entry name" value="MAJOR FACILITATOR-TYPE TRANSPORTER HXNZ-RELATED"/>
    <property type="match status" value="1"/>
</dbReference>
<comment type="subcellular location">
    <subcellularLocation>
        <location evidence="1">Membrane</location>
        <topology evidence="1">Multi-pass membrane protein</topology>
    </subcellularLocation>
</comment>